<gene>
    <name evidence="2" type="ORF">SAMN05421665_2558</name>
</gene>
<keyword evidence="3" id="KW-1185">Reference proteome</keyword>
<evidence type="ECO:0000259" key="1">
    <source>
        <dbReference type="PROSITE" id="PS50404"/>
    </source>
</evidence>
<protein>
    <submittedName>
        <fullName evidence="2">Glutathione S-transferase</fullName>
    </submittedName>
</protein>
<dbReference type="Pfam" id="PF13417">
    <property type="entry name" value="GST_N_3"/>
    <property type="match status" value="1"/>
</dbReference>
<dbReference type="InterPro" id="IPR036249">
    <property type="entry name" value="Thioredoxin-like_sf"/>
</dbReference>
<feature type="domain" description="GST N-terminal" evidence="1">
    <location>
        <begin position="3"/>
        <end position="81"/>
    </location>
</feature>
<proteinExistence type="predicted"/>
<dbReference type="InterPro" id="IPR050983">
    <property type="entry name" value="GST_Omega/HSP26"/>
</dbReference>
<name>A0A1R3XDD9_9RHOB</name>
<reference evidence="3" key="1">
    <citation type="submission" date="2017-01" db="EMBL/GenBank/DDBJ databases">
        <authorList>
            <person name="Varghese N."/>
            <person name="Submissions S."/>
        </authorList>
    </citation>
    <scope>NUCLEOTIDE SEQUENCE [LARGE SCALE GENOMIC DNA]</scope>
    <source>
        <strain evidence="3">DSM 29591</strain>
    </source>
</reference>
<sequence>MTTLPILWSFRRCPYAMRARLAIQSSGVQVALQEILLREKPAPFLAASPKGTVPVVQDGDRVIEESRDVMLWALGRNDPEGWLEMPHEGHALIDRNDGPFKSALDHTKYAVRFPDRSEEDERAKAMVFLAELNDRLARSPFLMGDRRTLADMAILPFVRQFANTDRAWFDAQGMGPLTAWLDDFLASERFRAIMTKYPPWQEGQDQVLFP</sequence>
<keyword evidence="2" id="KW-0808">Transferase</keyword>
<dbReference type="PANTHER" id="PTHR43968:SF14">
    <property type="entry name" value="GLUTATHIONE S-TRANSFERASE"/>
    <property type="match status" value="1"/>
</dbReference>
<evidence type="ECO:0000313" key="2">
    <source>
        <dbReference type="EMBL" id="SIT87869.1"/>
    </source>
</evidence>
<dbReference type="RefSeq" id="WP_076660278.1">
    <property type="nucleotide sequence ID" value="NZ_FTPR01000002.1"/>
</dbReference>
<dbReference type="EMBL" id="FTPR01000002">
    <property type="protein sequence ID" value="SIT87869.1"/>
    <property type="molecule type" value="Genomic_DNA"/>
</dbReference>
<dbReference type="Pfam" id="PF13410">
    <property type="entry name" value="GST_C_2"/>
    <property type="match status" value="1"/>
</dbReference>
<dbReference type="Gene3D" id="3.40.30.10">
    <property type="entry name" value="Glutaredoxin"/>
    <property type="match status" value="1"/>
</dbReference>
<dbReference type="InterPro" id="IPR004045">
    <property type="entry name" value="Glutathione_S-Trfase_N"/>
</dbReference>
<dbReference type="SUPFAM" id="SSF47616">
    <property type="entry name" value="GST C-terminal domain-like"/>
    <property type="match status" value="1"/>
</dbReference>
<dbReference type="AlphaFoldDB" id="A0A1R3XDD9"/>
<evidence type="ECO:0000313" key="3">
    <source>
        <dbReference type="Proteomes" id="UP000186997"/>
    </source>
</evidence>
<dbReference type="GO" id="GO:0016740">
    <property type="term" value="F:transferase activity"/>
    <property type="evidence" value="ECO:0007669"/>
    <property type="project" value="UniProtKB-KW"/>
</dbReference>
<organism evidence="2 3">
    <name type="scientific">Yoonia rosea</name>
    <dbReference type="NCBI Taxonomy" id="287098"/>
    <lineage>
        <taxon>Bacteria</taxon>
        <taxon>Pseudomonadati</taxon>
        <taxon>Pseudomonadota</taxon>
        <taxon>Alphaproteobacteria</taxon>
        <taxon>Rhodobacterales</taxon>
        <taxon>Paracoccaceae</taxon>
        <taxon>Yoonia</taxon>
    </lineage>
</organism>
<accession>A0A1R3XDD9</accession>
<dbReference type="GO" id="GO:0005737">
    <property type="term" value="C:cytoplasm"/>
    <property type="evidence" value="ECO:0007669"/>
    <property type="project" value="TreeGrafter"/>
</dbReference>
<dbReference type="OrthoDB" id="9813092at2"/>
<dbReference type="Proteomes" id="UP000186997">
    <property type="component" value="Unassembled WGS sequence"/>
</dbReference>
<dbReference type="STRING" id="287098.SAMN05421665_2558"/>
<dbReference type="PROSITE" id="PS50404">
    <property type="entry name" value="GST_NTER"/>
    <property type="match status" value="1"/>
</dbReference>
<dbReference type="Gene3D" id="1.20.1050.10">
    <property type="match status" value="1"/>
</dbReference>
<dbReference type="SUPFAM" id="SSF52833">
    <property type="entry name" value="Thioredoxin-like"/>
    <property type="match status" value="1"/>
</dbReference>
<dbReference type="InterPro" id="IPR036282">
    <property type="entry name" value="Glutathione-S-Trfase_C_sf"/>
</dbReference>
<dbReference type="PANTHER" id="PTHR43968">
    <property type="match status" value="1"/>
</dbReference>
<dbReference type="CDD" id="cd03196">
    <property type="entry name" value="GST_C_5"/>
    <property type="match status" value="1"/>
</dbReference>